<dbReference type="PANTHER" id="PTHR21520:SF2">
    <property type="entry name" value="GLUTAMATE-RICH PROTEIN 2"/>
    <property type="match status" value="1"/>
</dbReference>
<dbReference type="PANTHER" id="PTHR21520">
    <property type="entry name" value="GLUTAMATE-RICH PROTEIN 2"/>
    <property type="match status" value="1"/>
</dbReference>
<feature type="region of interest" description="Disordered" evidence="1">
    <location>
        <begin position="131"/>
        <end position="163"/>
    </location>
</feature>
<organism evidence="2 3">
    <name type="scientific">Chironomus riparius</name>
    <dbReference type="NCBI Taxonomy" id="315576"/>
    <lineage>
        <taxon>Eukaryota</taxon>
        <taxon>Metazoa</taxon>
        <taxon>Ecdysozoa</taxon>
        <taxon>Arthropoda</taxon>
        <taxon>Hexapoda</taxon>
        <taxon>Insecta</taxon>
        <taxon>Pterygota</taxon>
        <taxon>Neoptera</taxon>
        <taxon>Endopterygota</taxon>
        <taxon>Diptera</taxon>
        <taxon>Nematocera</taxon>
        <taxon>Chironomoidea</taxon>
        <taxon>Chironomidae</taxon>
        <taxon>Chironominae</taxon>
        <taxon>Chironomus</taxon>
    </lineage>
</organism>
<dbReference type="SUPFAM" id="SSF48452">
    <property type="entry name" value="TPR-like"/>
    <property type="match status" value="1"/>
</dbReference>
<proteinExistence type="predicted"/>
<dbReference type="InterPro" id="IPR026703">
    <property type="entry name" value="ERICH2"/>
</dbReference>
<feature type="compositionally biased region" description="Polar residues" evidence="1">
    <location>
        <begin position="152"/>
        <end position="163"/>
    </location>
</feature>
<evidence type="ECO:0000313" key="3">
    <source>
        <dbReference type="Proteomes" id="UP001153620"/>
    </source>
</evidence>
<evidence type="ECO:0000313" key="2">
    <source>
        <dbReference type="EMBL" id="CAG9802566.1"/>
    </source>
</evidence>
<feature type="compositionally biased region" description="Low complexity" evidence="1">
    <location>
        <begin position="230"/>
        <end position="253"/>
    </location>
</feature>
<dbReference type="InterPro" id="IPR011990">
    <property type="entry name" value="TPR-like_helical_dom_sf"/>
</dbReference>
<name>A0A9N9RPW8_9DIPT</name>
<feature type="region of interest" description="Disordered" evidence="1">
    <location>
        <begin position="24"/>
        <end position="47"/>
    </location>
</feature>
<dbReference type="EMBL" id="OU895878">
    <property type="protein sequence ID" value="CAG9802566.1"/>
    <property type="molecule type" value="Genomic_DNA"/>
</dbReference>
<gene>
    <name evidence="2" type="ORF">CHIRRI_LOCUS5472</name>
</gene>
<evidence type="ECO:0000256" key="1">
    <source>
        <dbReference type="SAM" id="MobiDB-lite"/>
    </source>
</evidence>
<reference evidence="2" key="2">
    <citation type="submission" date="2022-10" db="EMBL/GenBank/DDBJ databases">
        <authorList>
            <consortium name="ENA_rothamsted_submissions"/>
            <consortium name="culmorum"/>
            <person name="King R."/>
        </authorList>
    </citation>
    <scope>NUCLEOTIDE SEQUENCE</scope>
</reference>
<feature type="region of interest" description="Disordered" evidence="1">
    <location>
        <begin position="223"/>
        <end position="256"/>
    </location>
</feature>
<sequence length="267" mass="29757">MSLIIGNNSSNLDDANGNLMGTTSAMISTRNNNDEDSTSEYTDPENSAPTELLAEFLTSIMRKDYVNALKYCKMILEFEPNNKTAKDFYPELIQKVSERQQGSSSDQSDENCNYTSSLELVEDIDNEILDNNMIDDDSSSVTSSNSTSNGSMDLNSYSDEDAMNQQPDQEDLINQFSYSSNNSSKSDPFPESMSSSESIDHRFSANYSPSFSFTSLLLEESDDVNNNEKSVSPVQQQQQQPHSSSQMNPSSSPFTSKIVNMIRRKLN</sequence>
<dbReference type="Proteomes" id="UP001153620">
    <property type="component" value="Chromosome 2"/>
</dbReference>
<feature type="region of interest" description="Disordered" evidence="1">
    <location>
        <begin position="177"/>
        <end position="197"/>
    </location>
</feature>
<dbReference type="AlphaFoldDB" id="A0A9N9RPW8"/>
<feature type="compositionally biased region" description="Low complexity" evidence="1">
    <location>
        <begin position="177"/>
        <end position="186"/>
    </location>
</feature>
<reference evidence="2" key="1">
    <citation type="submission" date="2022-01" db="EMBL/GenBank/DDBJ databases">
        <authorList>
            <person name="King R."/>
        </authorList>
    </citation>
    <scope>NUCLEOTIDE SEQUENCE</scope>
</reference>
<dbReference type="OrthoDB" id="9950633at2759"/>
<protein>
    <submittedName>
        <fullName evidence="2">Uncharacterized protein</fullName>
    </submittedName>
</protein>
<accession>A0A9N9RPW8</accession>
<feature type="compositionally biased region" description="Low complexity" evidence="1">
    <location>
        <begin position="139"/>
        <end position="151"/>
    </location>
</feature>
<keyword evidence="3" id="KW-1185">Reference proteome</keyword>